<dbReference type="PATRIC" id="fig|797114.5.peg.2014"/>
<keyword evidence="2" id="KW-0969">Cilium</keyword>
<sequence length="181" mass="18840">MVPMGFSVSGSFAIIFVGALLAFGVWHTAASNGFERVTEAQSDRVDETLEQRNTAVAVESVTYDAVNETLQINVTNTGSTSLSLDDTDLLVDNEYRAGWQDRATIDGTALETDLWLPGEELSTNVTVSDPQQVKLVTGLGVAASSPVTTTVTATPAALGTPRLVPSGADGIGGLPEVGLRG</sequence>
<dbReference type="Pfam" id="PF01917">
    <property type="entry name" value="Flagellin_arch-type"/>
    <property type="match status" value="1"/>
</dbReference>
<name>M0CTL7_9EURY</name>
<keyword evidence="1" id="KW-0812">Transmembrane</keyword>
<dbReference type="PANTHER" id="PTHR42200:SF2">
    <property type="entry name" value="ARCHAEAL FLAGELLA-RELATED PROTEIN F"/>
    <property type="match status" value="1"/>
</dbReference>
<dbReference type="GO" id="GO:0005198">
    <property type="term" value="F:structural molecule activity"/>
    <property type="evidence" value="ECO:0007669"/>
    <property type="project" value="InterPro"/>
</dbReference>
<accession>M0CTL7</accession>
<proteinExistence type="predicted"/>
<keyword evidence="2" id="KW-0966">Cell projection</keyword>
<organism evidence="2 3">
    <name type="scientific">Halosimplex carlsbadense 2-9-1</name>
    <dbReference type="NCBI Taxonomy" id="797114"/>
    <lineage>
        <taxon>Archaea</taxon>
        <taxon>Methanobacteriati</taxon>
        <taxon>Methanobacteriota</taxon>
        <taxon>Stenosarchaea group</taxon>
        <taxon>Halobacteria</taxon>
        <taxon>Halobacteriales</taxon>
        <taxon>Haloarculaceae</taxon>
        <taxon>Halosimplex</taxon>
    </lineage>
</organism>
<keyword evidence="1" id="KW-1133">Transmembrane helix</keyword>
<keyword evidence="2" id="KW-0282">Flagellum</keyword>
<keyword evidence="1" id="KW-0472">Membrane</keyword>
<gene>
    <name evidence="2" type="ORF">C475_09894</name>
</gene>
<dbReference type="InterPro" id="IPR002774">
    <property type="entry name" value="Flagellin_arc-type"/>
</dbReference>
<evidence type="ECO:0000313" key="3">
    <source>
        <dbReference type="Proteomes" id="UP000011626"/>
    </source>
</evidence>
<dbReference type="STRING" id="797114.C475_09894"/>
<dbReference type="eggNOG" id="arCOG01824">
    <property type="taxonomic scope" value="Archaea"/>
</dbReference>
<dbReference type="AlphaFoldDB" id="M0CTL7"/>
<dbReference type="GO" id="GO:0097588">
    <property type="term" value="P:archaeal or bacterial-type flagellum-dependent cell motility"/>
    <property type="evidence" value="ECO:0007669"/>
    <property type="project" value="InterPro"/>
</dbReference>
<dbReference type="EMBL" id="AOIU01000023">
    <property type="protein sequence ID" value="ELZ25762.1"/>
    <property type="molecule type" value="Genomic_DNA"/>
</dbReference>
<protein>
    <submittedName>
        <fullName evidence="2">Flagellin</fullName>
    </submittedName>
</protein>
<dbReference type="PANTHER" id="PTHR42200">
    <property type="entry name" value="ARCHAEAL FLAGELLA-RELATED PROTEIN F-RELATED"/>
    <property type="match status" value="1"/>
</dbReference>
<evidence type="ECO:0000313" key="2">
    <source>
        <dbReference type="EMBL" id="ELZ25762.1"/>
    </source>
</evidence>
<evidence type="ECO:0000256" key="1">
    <source>
        <dbReference type="SAM" id="Phobius"/>
    </source>
</evidence>
<reference evidence="2 3" key="1">
    <citation type="journal article" date="2014" name="PLoS Genet.">
        <title>Phylogenetically driven sequencing of extremely halophilic archaea reveals strategies for static and dynamic osmo-response.</title>
        <authorList>
            <person name="Becker E.A."/>
            <person name="Seitzer P.M."/>
            <person name="Tritt A."/>
            <person name="Larsen D."/>
            <person name="Krusor M."/>
            <person name="Yao A.I."/>
            <person name="Wu D."/>
            <person name="Madern D."/>
            <person name="Eisen J.A."/>
            <person name="Darling A.E."/>
            <person name="Facciotti M.T."/>
        </authorList>
    </citation>
    <scope>NUCLEOTIDE SEQUENCE [LARGE SCALE GENOMIC DNA]</scope>
    <source>
        <strain evidence="2 3">2-9-1</strain>
    </source>
</reference>
<comment type="caution">
    <text evidence="2">The sequence shown here is derived from an EMBL/GenBank/DDBJ whole genome shotgun (WGS) entry which is preliminary data.</text>
</comment>
<keyword evidence="3" id="KW-1185">Reference proteome</keyword>
<feature type="transmembrane region" description="Helical" evidence="1">
    <location>
        <begin position="6"/>
        <end position="26"/>
    </location>
</feature>
<dbReference type="Proteomes" id="UP000011626">
    <property type="component" value="Unassembled WGS sequence"/>
</dbReference>